<dbReference type="InterPro" id="IPR002018">
    <property type="entry name" value="CarbesteraseB"/>
</dbReference>
<keyword evidence="7" id="KW-1185">Reference proteome</keyword>
<evidence type="ECO:0000313" key="6">
    <source>
        <dbReference type="EMBL" id="OAG17855.1"/>
    </source>
</evidence>
<dbReference type="InterPro" id="IPR019819">
    <property type="entry name" value="Carboxylesterase_B_CS"/>
</dbReference>
<sequence length="566" mass="61445">MAKTNARLLLLHLLACLTTASALQPTVKTTNGTLVGVRNAQYSQDFFLGIPYAQPPIENLRYKRPEPLHQPWKQLNATETGPWCHSSPLTLPVFSQTRNSHEESEDCLTLNIVRPATAHSISKFPVLVYIHGGGFQEGSGADQRYNMSFLVQESVGVGAPIIGITINYRLSGFGFLSGSALQKSGVMNLGLHDQRAALGWIQDNVAAFGGDPSRVTIQGESAGALSVGYHFLAYGGRDDGLFRAGIAQSGGPASIGQVITLQQQDSLYNDVLHQTGCISSTDTLDCLRGAPVETLKAAFQGVSYFPVQDGDMISENPFVALEEGRFIQRPILSGTNTNEGTSFAISEGFRVNSTTEFRTAIARYFNQGVANTSVDAIATEYLEGLSPEEVQSSLGSVLPFPRSDYGTSYGRAALFRGDQLFIAPRRFSTKMWAKFGIPAFSYGFDTVPSGVSPETLGAAHFADIPFVFLNVDGVGHEFNFLASNVTTSRDEYLELSKRMSLMWLSFVNELSPNARFALDSGLIWPAYTNRSATNMVFRKHGLSLEDDTWRASAISRLNSASAGFEA</sequence>
<accession>A0A177DDQ3</accession>
<evidence type="ECO:0000256" key="3">
    <source>
        <dbReference type="ARBA" id="ARBA00022801"/>
    </source>
</evidence>
<name>A0A177DDQ3_ALTAL</name>
<dbReference type="GO" id="GO:0052689">
    <property type="term" value="F:carboxylic ester hydrolase activity"/>
    <property type="evidence" value="ECO:0007669"/>
    <property type="project" value="TreeGrafter"/>
</dbReference>
<feature type="chain" id="PRO_5007949021" description="Carboxylic ester hydrolase" evidence="4">
    <location>
        <begin position="23"/>
        <end position="566"/>
    </location>
</feature>
<evidence type="ECO:0000259" key="5">
    <source>
        <dbReference type="Pfam" id="PF00135"/>
    </source>
</evidence>
<dbReference type="PANTHER" id="PTHR43918">
    <property type="entry name" value="ACETYLCHOLINESTERASE"/>
    <property type="match status" value="1"/>
</dbReference>
<dbReference type="PANTHER" id="PTHR43918:SF4">
    <property type="entry name" value="CARBOXYLIC ESTER HYDROLASE"/>
    <property type="match status" value="1"/>
</dbReference>
<dbReference type="KEGG" id="aalt:CC77DRAFT_239201"/>
<dbReference type="EC" id="3.1.1.-" evidence="4"/>
<gene>
    <name evidence="6" type="ORF">CC77DRAFT_239201</name>
</gene>
<dbReference type="Gene3D" id="3.40.50.1820">
    <property type="entry name" value="alpha/beta hydrolase"/>
    <property type="match status" value="1"/>
</dbReference>
<dbReference type="Proteomes" id="UP000077248">
    <property type="component" value="Unassembled WGS sequence"/>
</dbReference>
<organism evidence="6 7">
    <name type="scientific">Alternaria alternata</name>
    <name type="common">Alternaria rot fungus</name>
    <name type="synonym">Torula alternata</name>
    <dbReference type="NCBI Taxonomy" id="5599"/>
    <lineage>
        <taxon>Eukaryota</taxon>
        <taxon>Fungi</taxon>
        <taxon>Dikarya</taxon>
        <taxon>Ascomycota</taxon>
        <taxon>Pezizomycotina</taxon>
        <taxon>Dothideomycetes</taxon>
        <taxon>Pleosporomycetidae</taxon>
        <taxon>Pleosporales</taxon>
        <taxon>Pleosporineae</taxon>
        <taxon>Pleosporaceae</taxon>
        <taxon>Alternaria</taxon>
        <taxon>Alternaria sect. Alternaria</taxon>
        <taxon>Alternaria alternata complex</taxon>
    </lineage>
</organism>
<dbReference type="AlphaFoldDB" id="A0A177DDQ3"/>
<feature type="signal peptide" evidence="4">
    <location>
        <begin position="1"/>
        <end position="22"/>
    </location>
</feature>
<reference evidence="6 7" key="1">
    <citation type="submission" date="2016-05" db="EMBL/GenBank/DDBJ databases">
        <title>Comparative analysis of secretome profiles of manganese(II)-oxidizing ascomycete fungi.</title>
        <authorList>
            <consortium name="DOE Joint Genome Institute"/>
            <person name="Zeiner C.A."/>
            <person name="Purvine S.O."/>
            <person name="Zink E.M."/>
            <person name="Wu S."/>
            <person name="Pasa-Tolic L."/>
            <person name="Chaput D.L."/>
            <person name="Haridas S."/>
            <person name="Grigoriev I.V."/>
            <person name="Santelli C.M."/>
            <person name="Hansel C.M."/>
        </authorList>
    </citation>
    <scope>NUCLEOTIDE SEQUENCE [LARGE SCALE GENOMIC DNA]</scope>
    <source>
        <strain evidence="6 7">SRC1lrK2f</strain>
    </source>
</reference>
<dbReference type="SUPFAM" id="SSF53474">
    <property type="entry name" value="alpha/beta-Hydrolases"/>
    <property type="match status" value="1"/>
</dbReference>
<dbReference type="OMA" id="LHWPLYN"/>
<comment type="similarity">
    <text evidence="2 4">Belongs to the type-B carboxylesterase/lipase family.</text>
</comment>
<evidence type="ECO:0000313" key="7">
    <source>
        <dbReference type="Proteomes" id="UP000077248"/>
    </source>
</evidence>
<dbReference type="ESTHER" id="altal-a0a177ddq3">
    <property type="family name" value="Fungal_carboxylesterase_lipase"/>
</dbReference>
<dbReference type="InterPro" id="IPR019826">
    <property type="entry name" value="Carboxylesterase_B_AS"/>
</dbReference>
<dbReference type="GeneID" id="29116400"/>
<dbReference type="PROSITE" id="PS00941">
    <property type="entry name" value="CARBOXYLESTERASE_B_2"/>
    <property type="match status" value="1"/>
</dbReference>
<protein>
    <recommendedName>
        <fullName evidence="4">Carboxylic ester hydrolase</fullName>
        <ecNumber evidence="4">3.1.1.-</ecNumber>
    </recommendedName>
</protein>
<dbReference type="Pfam" id="PF00135">
    <property type="entry name" value="COesterase"/>
    <property type="match status" value="1"/>
</dbReference>
<dbReference type="VEuPathDB" id="FungiDB:CC77DRAFT_239201"/>
<dbReference type="PROSITE" id="PS00122">
    <property type="entry name" value="CARBOXYLESTERASE_B_1"/>
    <property type="match status" value="1"/>
</dbReference>
<feature type="domain" description="Carboxylesterase type B" evidence="5">
    <location>
        <begin position="24"/>
        <end position="535"/>
    </location>
</feature>
<comment type="pathway">
    <text evidence="1">Mycotoxin biosynthesis.</text>
</comment>
<evidence type="ECO:0000256" key="1">
    <source>
        <dbReference type="ARBA" id="ARBA00004685"/>
    </source>
</evidence>
<keyword evidence="4" id="KW-0732">Signal</keyword>
<evidence type="ECO:0000256" key="2">
    <source>
        <dbReference type="ARBA" id="ARBA00005964"/>
    </source>
</evidence>
<dbReference type="InterPro" id="IPR029058">
    <property type="entry name" value="AB_hydrolase_fold"/>
</dbReference>
<dbReference type="RefSeq" id="XP_018383276.1">
    <property type="nucleotide sequence ID" value="XM_018530806.1"/>
</dbReference>
<keyword evidence="3 4" id="KW-0378">Hydrolase</keyword>
<evidence type="ECO:0000256" key="4">
    <source>
        <dbReference type="RuleBase" id="RU361235"/>
    </source>
</evidence>
<dbReference type="InterPro" id="IPR050654">
    <property type="entry name" value="AChE-related_enzymes"/>
</dbReference>
<dbReference type="EMBL" id="KV441485">
    <property type="protein sequence ID" value="OAG17855.1"/>
    <property type="molecule type" value="Genomic_DNA"/>
</dbReference>
<proteinExistence type="inferred from homology"/>